<reference evidence="2" key="1">
    <citation type="submission" date="2020-07" db="EMBL/GenBank/DDBJ databases">
        <authorList>
            <person name="Partida-Martinez L."/>
            <person name="Huntemann M."/>
            <person name="Clum A."/>
            <person name="Wang J."/>
            <person name="Palaniappan K."/>
            <person name="Ritter S."/>
            <person name="Chen I.-M."/>
            <person name="Stamatis D."/>
            <person name="Reddy T."/>
            <person name="O'Malley R."/>
            <person name="Daum C."/>
            <person name="Shapiro N."/>
            <person name="Ivanova N."/>
            <person name="Kyrpides N."/>
            <person name="Woyke T."/>
        </authorList>
    </citation>
    <scope>NUCLEOTIDE SEQUENCE [LARGE SCALE GENOMIC DNA]</scope>
    <source>
        <strain evidence="2">AT2.8</strain>
    </source>
</reference>
<reference evidence="2" key="2">
    <citation type="submission" date="2020-08" db="EMBL/GenBank/DDBJ databases">
        <title>The Agave Microbiome: Exploring the role of microbial communities in plant adaptations to desert environments.</title>
        <authorList>
            <person name="Partida-Martinez L.P."/>
        </authorList>
    </citation>
    <scope>NUCLEOTIDE SEQUENCE [LARGE SCALE GENOMIC DNA]</scope>
    <source>
        <strain evidence="2">AT2.8</strain>
    </source>
</reference>
<gene>
    <name evidence="1" type="ORF">F4694_004449</name>
</gene>
<name>A0A852TFU0_9BACI</name>
<evidence type="ECO:0000313" key="2">
    <source>
        <dbReference type="Proteomes" id="UP000548423"/>
    </source>
</evidence>
<sequence>MYVVHFFENKVEILNQLLGNVPALDEPVTIKGRKGKVTGVNQVDDKHVHVQITVEKAAVKNKPTAADLAKKKKR</sequence>
<protein>
    <submittedName>
        <fullName evidence="1">Uncharacterized protein</fullName>
    </submittedName>
</protein>
<comment type="caution">
    <text evidence="1">The sequence shown here is derived from an EMBL/GenBank/DDBJ whole genome shotgun (WGS) entry which is preliminary data.</text>
</comment>
<organism evidence="1 2">
    <name type="scientific">Neobacillus niacini</name>
    <dbReference type="NCBI Taxonomy" id="86668"/>
    <lineage>
        <taxon>Bacteria</taxon>
        <taxon>Bacillati</taxon>
        <taxon>Bacillota</taxon>
        <taxon>Bacilli</taxon>
        <taxon>Bacillales</taxon>
        <taxon>Bacillaceae</taxon>
        <taxon>Neobacillus</taxon>
    </lineage>
</organism>
<dbReference type="AlphaFoldDB" id="A0A852TFU0"/>
<evidence type="ECO:0000313" key="1">
    <source>
        <dbReference type="EMBL" id="NYE07632.1"/>
    </source>
</evidence>
<dbReference type="EMBL" id="JACCBX010000010">
    <property type="protein sequence ID" value="NYE07632.1"/>
    <property type="molecule type" value="Genomic_DNA"/>
</dbReference>
<dbReference type="Proteomes" id="UP000548423">
    <property type="component" value="Unassembled WGS sequence"/>
</dbReference>
<accession>A0A852TFU0</accession>
<proteinExistence type="predicted"/>